<dbReference type="InterPro" id="IPR009721">
    <property type="entry name" value="O-acyltransferase_WSD1_C"/>
</dbReference>
<evidence type="ECO:0000313" key="2">
    <source>
        <dbReference type="EMBL" id="WPR91504.1"/>
    </source>
</evidence>
<gene>
    <name evidence="2" type="ORF">SM116_16915</name>
</gene>
<dbReference type="RefSeq" id="WP_320944204.1">
    <property type="nucleotide sequence ID" value="NZ_BAABEU010000001.1"/>
</dbReference>
<proteinExistence type="predicted"/>
<reference evidence="2 3" key="1">
    <citation type="submission" date="2023-11" db="EMBL/GenBank/DDBJ databases">
        <title>Genome sequence of Microbacterium rhizosphaerae KACC 19337.</title>
        <authorList>
            <person name="Choi H."/>
            <person name="Kim S."/>
            <person name="Kim Y."/>
            <person name="Kwon S.-W."/>
            <person name="Heo J."/>
        </authorList>
    </citation>
    <scope>NUCLEOTIDE SEQUENCE [LARGE SCALE GENOMIC DNA]</scope>
    <source>
        <strain evidence="2 3">KACC 19337</strain>
    </source>
</reference>
<evidence type="ECO:0000259" key="1">
    <source>
        <dbReference type="Pfam" id="PF06974"/>
    </source>
</evidence>
<evidence type="ECO:0000313" key="3">
    <source>
        <dbReference type="Proteomes" id="UP001323798"/>
    </source>
</evidence>
<dbReference type="InterPro" id="IPR045034">
    <property type="entry name" value="O-acyltransferase_WSD1-like"/>
</dbReference>
<dbReference type="SUPFAM" id="SSF52777">
    <property type="entry name" value="CoA-dependent acyltransferases"/>
    <property type="match status" value="1"/>
</dbReference>
<dbReference type="EMBL" id="CP139368">
    <property type="protein sequence ID" value="WPR91504.1"/>
    <property type="molecule type" value="Genomic_DNA"/>
</dbReference>
<dbReference type="PANTHER" id="PTHR31650">
    <property type="entry name" value="O-ACYLTRANSFERASE (WSD1-LIKE) FAMILY PROTEIN"/>
    <property type="match status" value="1"/>
</dbReference>
<organism evidence="2 3">
    <name type="scientific">Microbacterium rhizosphaerae</name>
    <dbReference type="NCBI Taxonomy" id="1678237"/>
    <lineage>
        <taxon>Bacteria</taxon>
        <taxon>Bacillati</taxon>
        <taxon>Actinomycetota</taxon>
        <taxon>Actinomycetes</taxon>
        <taxon>Micrococcales</taxon>
        <taxon>Microbacteriaceae</taxon>
        <taxon>Microbacterium</taxon>
    </lineage>
</organism>
<name>A0ABZ0STA6_9MICO</name>
<accession>A0ABZ0STA6</accession>
<keyword evidence="3" id="KW-1185">Reference proteome</keyword>
<protein>
    <submittedName>
        <fullName evidence="2">WS/DGAT domain-containing protein</fullName>
    </submittedName>
</protein>
<sequence length="239" mass="25410">MTLFGREVGETVLLGERSPHRSVRFLSTDLGMLEARSRDAGATINDALLAAVSSGYRKALSRAGESIPDRLPVSVPVALPRRGTVANRVGVMLVRLPLGEADPDVRLRLIAAQTRSEKERARGQGTLELMRGPAGARMMDHLAHRQHLVAGFVTNVPGPPGTLRLAGAPIAALWPVAVLAANVRLGVAAVSYDQRLCCGVHFDADTVPGDDFARAMAEEFRRLTGGADLSPAASDRPAR</sequence>
<dbReference type="Pfam" id="PF06974">
    <property type="entry name" value="WS_DGAT_C"/>
    <property type="match status" value="1"/>
</dbReference>
<dbReference type="PANTHER" id="PTHR31650:SF1">
    <property type="entry name" value="WAX ESTER SYNTHASE_DIACYLGLYCEROL ACYLTRANSFERASE 4-RELATED"/>
    <property type="match status" value="1"/>
</dbReference>
<feature type="domain" description="O-acyltransferase WSD1 C-terminal" evidence="1">
    <location>
        <begin position="87"/>
        <end position="223"/>
    </location>
</feature>
<dbReference type="Proteomes" id="UP001323798">
    <property type="component" value="Chromosome"/>
</dbReference>